<dbReference type="Proteomes" id="UP000231960">
    <property type="component" value="Unassembled WGS sequence"/>
</dbReference>
<dbReference type="RefSeq" id="WP_100677744.1">
    <property type="nucleotide sequence ID" value="NZ_JAJUJS010000006.1"/>
</dbReference>
<keyword evidence="1" id="KW-0732">Signal</keyword>
<dbReference type="EMBL" id="NIPO01000001">
    <property type="protein sequence ID" value="PJR04181.1"/>
    <property type="molecule type" value="Genomic_DNA"/>
</dbReference>
<name>A0A2M9R5Q6_9FLAO</name>
<dbReference type="GO" id="GO:0016787">
    <property type="term" value="F:hydrolase activity"/>
    <property type="evidence" value="ECO:0007669"/>
    <property type="project" value="UniProtKB-KW"/>
</dbReference>
<dbReference type="Pfam" id="PF00149">
    <property type="entry name" value="Metallophos"/>
    <property type="match status" value="1"/>
</dbReference>
<dbReference type="OrthoDB" id="9809781at2"/>
<evidence type="ECO:0000313" key="5">
    <source>
        <dbReference type="Proteomes" id="UP000231960"/>
    </source>
</evidence>
<dbReference type="SUPFAM" id="SSF56300">
    <property type="entry name" value="Metallo-dependent phosphatases"/>
    <property type="match status" value="1"/>
</dbReference>
<dbReference type="AlphaFoldDB" id="A0A2M9R5Q6"/>
<evidence type="ECO:0000256" key="2">
    <source>
        <dbReference type="ARBA" id="ARBA00022801"/>
    </source>
</evidence>
<dbReference type="PANTHER" id="PTHR10161">
    <property type="entry name" value="TARTRATE-RESISTANT ACID PHOSPHATASE TYPE 5"/>
    <property type="match status" value="1"/>
</dbReference>
<dbReference type="PANTHER" id="PTHR10161:SF14">
    <property type="entry name" value="TARTRATE-RESISTANT ACID PHOSPHATASE TYPE 5"/>
    <property type="match status" value="1"/>
</dbReference>
<dbReference type="InterPro" id="IPR029052">
    <property type="entry name" value="Metallo-depent_PP-like"/>
</dbReference>
<accession>A0A2M9R5Q6</accession>
<sequence length="333" mass="38532">MNRHSRFLSILFLILFSYFNGLSQERPDSNLNHVITDTKDIEAVEDGLSFLAIGDFGRHGHFTQKEVARDMGSVAEILDLTFTVSVGDNFYPNGVQSTQDYQWISSYESIYTHHLLHEPWYVALGNHDYEGIAQAQIDYTKVSRRWEMPNHYFEKMIEIDNNQYLQLLVIDTNPFVKKYHNEPEKYVEIAEQDTEKQLKWLNEKLQNNDPKIVWKVVVGHHPLYSGGKRKTSEETVQIRDIFQPIFNQHQVDAYICGHEHDLQIIKKKNDTFTQFLSGAGSELRETGFTEGTLYAEAVPGFMAFAVTADKLKVYVIKSGKNDFEVSYQSEITK</sequence>
<gene>
    <name evidence="4" type="ORF">CDL10_06320</name>
</gene>
<keyword evidence="2" id="KW-0378">Hydrolase</keyword>
<keyword evidence="5" id="KW-1185">Reference proteome</keyword>
<comment type="caution">
    <text evidence="4">The sequence shown here is derived from an EMBL/GenBank/DDBJ whole genome shotgun (WGS) entry which is preliminary data.</text>
</comment>
<evidence type="ECO:0000313" key="4">
    <source>
        <dbReference type="EMBL" id="PJR04181.1"/>
    </source>
</evidence>
<feature type="domain" description="Calcineurin-like phosphoesterase" evidence="3">
    <location>
        <begin position="49"/>
        <end position="261"/>
    </location>
</feature>
<proteinExistence type="predicted"/>
<dbReference type="InterPro" id="IPR004843">
    <property type="entry name" value="Calcineurin-like_PHP"/>
</dbReference>
<organism evidence="4 5">
    <name type="scientific">Avrilella dinanensis</name>
    <dbReference type="NCBI Taxonomy" id="2008672"/>
    <lineage>
        <taxon>Bacteria</taxon>
        <taxon>Pseudomonadati</taxon>
        <taxon>Bacteroidota</taxon>
        <taxon>Flavobacteriia</taxon>
        <taxon>Flavobacteriales</taxon>
        <taxon>Flavobacteriaceae</taxon>
        <taxon>Avrilella</taxon>
    </lineage>
</organism>
<protein>
    <submittedName>
        <fullName evidence="4">Acid phosphatase</fullName>
    </submittedName>
</protein>
<dbReference type="InterPro" id="IPR051558">
    <property type="entry name" value="Metallophosphoesterase_PAP"/>
</dbReference>
<reference evidence="4 5" key="1">
    <citation type="submission" date="2017-06" db="EMBL/GenBank/DDBJ databases">
        <title>Description of Avrilella dinanensis gen. nov. sp. nov.</title>
        <authorList>
            <person name="Leyer C."/>
            <person name="Sassi M."/>
            <person name="Minet J."/>
            <person name="Kayal S."/>
            <person name="Cattoir V."/>
        </authorList>
    </citation>
    <scope>NUCLEOTIDE SEQUENCE [LARGE SCALE GENOMIC DNA]</scope>
    <source>
        <strain evidence="4 5">UR159</strain>
    </source>
</reference>
<dbReference type="Gene3D" id="3.60.21.10">
    <property type="match status" value="1"/>
</dbReference>
<evidence type="ECO:0000256" key="1">
    <source>
        <dbReference type="ARBA" id="ARBA00022729"/>
    </source>
</evidence>
<evidence type="ECO:0000259" key="3">
    <source>
        <dbReference type="Pfam" id="PF00149"/>
    </source>
</evidence>